<accession>A0AA41SFE2</accession>
<feature type="non-terminal residue" evidence="2">
    <location>
        <position position="121"/>
    </location>
</feature>
<evidence type="ECO:0000313" key="2">
    <source>
        <dbReference type="EMBL" id="MCL7035562.1"/>
    </source>
</evidence>
<proteinExistence type="predicted"/>
<feature type="coiled-coil region" evidence="1">
    <location>
        <begin position="35"/>
        <end position="100"/>
    </location>
</feature>
<dbReference type="Proteomes" id="UP001177140">
    <property type="component" value="Unassembled WGS sequence"/>
</dbReference>
<protein>
    <submittedName>
        <fullName evidence="2">Uncharacterized protein</fullName>
    </submittedName>
</protein>
<comment type="caution">
    <text evidence="2">The sequence shown here is derived from an EMBL/GenBank/DDBJ whole genome shotgun (WGS) entry which is preliminary data.</text>
</comment>
<evidence type="ECO:0000256" key="1">
    <source>
        <dbReference type="SAM" id="Coils"/>
    </source>
</evidence>
<dbReference type="EMBL" id="JAJJMA010158319">
    <property type="protein sequence ID" value="MCL7035562.1"/>
    <property type="molecule type" value="Genomic_DNA"/>
</dbReference>
<sequence>MASNKRIHVDDEGIEKIDIACEQSTLVPKIKGLSLSVLRKVYSVLTAEIEKLRLERKEQEVLIEKLKLEKTEQQTEIERLRKELQDKDEALEESRDLNNVYYVKEHQQNVELEEIRKLVIR</sequence>
<dbReference type="AlphaFoldDB" id="A0AA41SFE2"/>
<reference evidence="2" key="1">
    <citation type="submission" date="2022-03" db="EMBL/GenBank/DDBJ databases">
        <title>A functionally conserved STORR gene fusion in Papaver species that diverged 16.8 million years ago.</title>
        <authorList>
            <person name="Catania T."/>
        </authorList>
    </citation>
    <scope>NUCLEOTIDE SEQUENCE</scope>
    <source>
        <strain evidence="2">S-191538</strain>
    </source>
</reference>
<gene>
    <name evidence="2" type="ORF">MKW94_001683</name>
</gene>
<keyword evidence="3" id="KW-1185">Reference proteome</keyword>
<evidence type="ECO:0000313" key="3">
    <source>
        <dbReference type="Proteomes" id="UP001177140"/>
    </source>
</evidence>
<keyword evidence="1" id="KW-0175">Coiled coil</keyword>
<name>A0AA41SFE2_PAPNU</name>
<organism evidence="2 3">
    <name type="scientific">Papaver nudicaule</name>
    <name type="common">Iceland poppy</name>
    <dbReference type="NCBI Taxonomy" id="74823"/>
    <lineage>
        <taxon>Eukaryota</taxon>
        <taxon>Viridiplantae</taxon>
        <taxon>Streptophyta</taxon>
        <taxon>Embryophyta</taxon>
        <taxon>Tracheophyta</taxon>
        <taxon>Spermatophyta</taxon>
        <taxon>Magnoliopsida</taxon>
        <taxon>Ranunculales</taxon>
        <taxon>Papaveraceae</taxon>
        <taxon>Papaveroideae</taxon>
        <taxon>Papaver</taxon>
    </lineage>
</organism>